<evidence type="ECO:0000313" key="2">
    <source>
        <dbReference type="EMBL" id="MDP9961860.1"/>
    </source>
</evidence>
<dbReference type="EMBL" id="JAUSRL010000008">
    <property type="protein sequence ID" value="MDP9961860.1"/>
    <property type="molecule type" value="Genomic_DNA"/>
</dbReference>
<keyword evidence="1" id="KW-1133">Transmembrane helix</keyword>
<evidence type="ECO:0000313" key="3">
    <source>
        <dbReference type="Proteomes" id="UP001235513"/>
    </source>
</evidence>
<accession>A0ABT9STU8</accession>
<evidence type="ECO:0000256" key="1">
    <source>
        <dbReference type="SAM" id="Phobius"/>
    </source>
</evidence>
<keyword evidence="3" id="KW-1185">Reference proteome</keyword>
<dbReference type="Proteomes" id="UP001235513">
    <property type="component" value="Unassembled WGS sequence"/>
</dbReference>
<protein>
    <submittedName>
        <fullName evidence="2">Uncharacterized protein</fullName>
    </submittedName>
</protein>
<proteinExistence type="predicted"/>
<feature type="transmembrane region" description="Helical" evidence="1">
    <location>
        <begin position="105"/>
        <end position="126"/>
    </location>
</feature>
<reference evidence="2 3" key="1">
    <citation type="submission" date="2023-07" db="EMBL/GenBank/DDBJ databases">
        <title>Sorghum-associated microbial communities from plants grown in Nebraska, USA.</title>
        <authorList>
            <person name="Schachtman D."/>
        </authorList>
    </citation>
    <scope>NUCLEOTIDE SEQUENCE [LARGE SCALE GENOMIC DNA]</scope>
    <source>
        <strain evidence="2 3">CC351</strain>
    </source>
</reference>
<comment type="caution">
    <text evidence="2">The sequence shown here is derived from an EMBL/GenBank/DDBJ whole genome shotgun (WGS) entry which is preliminary data.</text>
</comment>
<name>A0ABT9STU8_9FLAO</name>
<keyword evidence="1" id="KW-0472">Membrane</keyword>
<dbReference type="RefSeq" id="WP_306846118.1">
    <property type="nucleotide sequence ID" value="NZ_JAUSRL010000008.1"/>
</dbReference>
<organism evidence="2 3">
    <name type="scientific">Chryseobacterium lathyri</name>
    <dbReference type="NCBI Taxonomy" id="395933"/>
    <lineage>
        <taxon>Bacteria</taxon>
        <taxon>Pseudomonadati</taxon>
        <taxon>Bacteroidota</taxon>
        <taxon>Flavobacteriia</taxon>
        <taxon>Flavobacteriales</taxon>
        <taxon>Weeksellaceae</taxon>
        <taxon>Chryseobacterium group</taxon>
        <taxon>Chryseobacterium</taxon>
    </lineage>
</organism>
<sequence>MTPPENQTSITEIQDYFNRNPRPTNTAGSIDGRSVNERNALFGLNLENLGVENIGLWIQYNSESEKNYRKYESLMAEIHVKKEELKQKTLNSESERKLRERNARLAFYFSAIWALFIAVFIVLHGVKKMYINILPFIEFEFTISETEFIFVCGTLTASVLIFYLTVIKNLFPNKPDASSRNNIEKKSE</sequence>
<keyword evidence="1" id="KW-0812">Transmembrane</keyword>
<feature type="transmembrane region" description="Helical" evidence="1">
    <location>
        <begin position="148"/>
        <end position="171"/>
    </location>
</feature>
<gene>
    <name evidence="2" type="ORF">J2T04_003773</name>
</gene>